<feature type="compositionally biased region" description="Polar residues" evidence="1">
    <location>
        <begin position="95"/>
        <end position="104"/>
    </location>
</feature>
<reference evidence="2 3" key="1">
    <citation type="submission" date="2020-08" db="EMBL/GenBank/DDBJ databases">
        <title>Sequencing the genomes of 1000 actinobacteria strains.</title>
        <authorList>
            <person name="Klenk H.-P."/>
        </authorList>
    </citation>
    <scope>NUCLEOTIDE SEQUENCE [LARGE SCALE GENOMIC DNA]</scope>
    <source>
        <strain evidence="2 3">DSM 24823</strain>
    </source>
</reference>
<evidence type="ECO:0000313" key="2">
    <source>
        <dbReference type="EMBL" id="MBB5741705.1"/>
    </source>
</evidence>
<dbReference type="EMBL" id="JACHMU010000001">
    <property type="protein sequence ID" value="MBB5741705.1"/>
    <property type="molecule type" value="Genomic_DNA"/>
</dbReference>
<gene>
    <name evidence="2" type="ORF">HD600_000202</name>
</gene>
<feature type="region of interest" description="Disordered" evidence="1">
    <location>
        <begin position="85"/>
        <end position="133"/>
    </location>
</feature>
<dbReference type="AlphaFoldDB" id="A0A7W9C9U9"/>
<feature type="region of interest" description="Disordered" evidence="1">
    <location>
        <begin position="189"/>
        <end position="211"/>
    </location>
</feature>
<sequence>MTFDASRYADLLEEAHRAFLEDTAYAIALAEDASAMKTRQENRDDPDQLRTDVLRLHAQGAGLGEIQRVVHASRESVAEVLKDAPARPGGAFPTVNKSSTSNTPAPKPVTRSKRLRKWKPEPLAPDDPRHGTNNGYVNYRCRCDPCGEARKTFRRRLKENPAGRAKSSEHGTRSRYARGCRCDDCKHAATSAARADRDRKREGGGNTTPEH</sequence>
<proteinExistence type="predicted"/>
<name>A0A7W9C9U9_9MICO</name>
<organism evidence="2 3">
    <name type="scientific">Microbacterium ginsengiterrae</name>
    <dbReference type="NCBI Taxonomy" id="546115"/>
    <lineage>
        <taxon>Bacteria</taxon>
        <taxon>Bacillati</taxon>
        <taxon>Actinomycetota</taxon>
        <taxon>Actinomycetes</taxon>
        <taxon>Micrococcales</taxon>
        <taxon>Microbacteriaceae</taxon>
        <taxon>Microbacterium</taxon>
    </lineage>
</organism>
<feature type="compositionally biased region" description="Basic and acidic residues" evidence="1">
    <location>
        <begin position="194"/>
        <end position="211"/>
    </location>
</feature>
<evidence type="ECO:0000313" key="3">
    <source>
        <dbReference type="Proteomes" id="UP000517712"/>
    </source>
</evidence>
<protein>
    <submittedName>
        <fullName evidence="2">Uncharacterized protein</fullName>
    </submittedName>
</protein>
<feature type="region of interest" description="Disordered" evidence="1">
    <location>
        <begin position="154"/>
        <end position="177"/>
    </location>
</feature>
<keyword evidence="3" id="KW-1185">Reference proteome</keyword>
<comment type="caution">
    <text evidence="2">The sequence shown here is derived from an EMBL/GenBank/DDBJ whole genome shotgun (WGS) entry which is preliminary data.</text>
</comment>
<feature type="compositionally biased region" description="Basic and acidic residues" evidence="1">
    <location>
        <begin position="158"/>
        <end position="172"/>
    </location>
</feature>
<accession>A0A7W9C9U9</accession>
<evidence type="ECO:0000256" key="1">
    <source>
        <dbReference type="SAM" id="MobiDB-lite"/>
    </source>
</evidence>
<dbReference type="Proteomes" id="UP000517712">
    <property type="component" value="Unassembled WGS sequence"/>
</dbReference>